<evidence type="ECO:0000259" key="2">
    <source>
        <dbReference type="Pfam" id="PF02517"/>
    </source>
</evidence>
<feature type="transmembrane region" description="Helical" evidence="1">
    <location>
        <begin position="251"/>
        <end position="275"/>
    </location>
</feature>
<evidence type="ECO:0000256" key="1">
    <source>
        <dbReference type="SAM" id="Phobius"/>
    </source>
</evidence>
<keyword evidence="3" id="KW-0645">Protease</keyword>
<dbReference type="RefSeq" id="WP_159457308.1">
    <property type="nucleotide sequence ID" value="NZ_FUWS01000017.1"/>
</dbReference>
<proteinExistence type="predicted"/>
<evidence type="ECO:0000313" key="3">
    <source>
        <dbReference type="EMBL" id="SKA37435.1"/>
    </source>
</evidence>
<dbReference type="GO" id="GO:0080120">
    <property type="term" value="P:CAAX-box protein maturation"/>
    <property type="evidence" value="ECO:0007669"/>
    <property type="project" value="UniProtKB-ARBA"/>
</dbReference>
<feature type="domain" description="CAAX prenyl protease 2/Lysostaphin resistance protein A-like" evidence="2">
    <location>
        <begin position="188"/>
        <end position="290"/>
    </location>
</feature>
<dbReference type="AlphaFoldDB" id="A0A1T4TA92"/>
<organism evidence="3 4">
    <name type="scientific">Marinactinospora thermotolerans DSM 45154</name>
    <dbReference type="NCBI Taxonomy" id="1122192"/>
    <lineage>
        <taxon>Bacteria</taxon>
        <taxon>Bacillati</taxon>
        <taxon>Actinomycetota</taxon>
        <taxon>Actinomycetes</taxon>
        <taxon>Streptosporangiales</taxon>
        <taxon>Nocardiopsidaceae</taxon>
        <taxon>Marinactinospora</taxon>
    </lineage>
</organism>
<feature type="transmembrane region" description="Helical" evidence="1">
    <location>
        <begin position="80"/>
        <end position="105"/>
    </location>
</feature>
<keyword evidence="4" id="KW-1185">Reference proteome</keyword>
<dbReference type="OrthoDB" id="3609935at2"/>
<keyword evidence="1" id="KW-0812">Transmembrane</keyword>
<accession>A0A1T4TA92</accession>
<feature type="transmembrane region" description="Helical" evidence="1">
    <location>
        <begin position="282"/>
        <end position="304"/>
    </location>
</feature>
<feature type="transmembrane region" description="Helical" evidence="1">
    <location>
        <begin position="157"/>
        <end position="176"/>
    </location>
</feature>
<feature type="transmembrane region" description="Helical" evidence="1">
    <location>
        <begin position="111"/>
        <end position="133"/>
    </location>
</feature>
<reference evidence="3 4" key="1">
    <citation type="submission" date="2017-02" db="EMBL/GenBank/DDBJ databases">
        <authorList>
            <person name="Peterson S.W."/>
        </authorList>
    </citation>
    <scope>NUCLEOTIDE SEQUENCE [LARGE SCALE GENOMIC DNA]</scope>
    <source>
        <strain evidence="3 4">DSM 45154</strain>
    </source>
</reference>
<evidence type="ECO:0000313" key="4">
    <source>
        <dbReference type="Proteomes" id="UP000190637"/>
    </source>
</evidence>
<dbReference type="STRING" id="1122192.SAMN02745673_04708"/>
<sequence>MARRAVLWAGIALFAVALVATATMEITAVEGSLIEEGPSPFWVTWIPMGAGILLLRMLTPSRRHQALDRRVQDTLKPHPIVRETALLGLCLAGFLLGLAIMSYVFGLVSEGFPWLAAPAVRFIFLLLLPVLLVDRAGMIRSEQGDTMAGIAMRIDEPWRWSGAVAVAGVLALILAGQWDGFLPFSLEWLITLFGILFAVALPEEIFYRGMLQSRLECLFGRHGGIVLAAAVFGLVYALMGGYEDVARGDPWTLGASNLLLSLATFGVSSLMYGYLWSRYRNIWLNILLRAGVITLITGPAVSILE</sequence>
<dbReference type="Pfam" id="PF02517">
    <property type="entry name" value="Rce1-like"/>
    <property type="match status" value="1"/>
</dbReference>
<dbReference type="Proteomes" id="UP000190637">
    <property type="component" value="Unassembled WGS sequence"/>
</dbReference>
<gene>
    <name evidence="3" type="ORF">SAMN02745673_04708</name>
</gene>
<dbReference type="GO" id="GO:0004175">
    <property type="term" value="F:endopeptidase activity"/>
    <property type="evidence" value="ECO:0007669"/>
    <property type="project" value="UniProtKB-ARBA"/>
</dbReference>
<feature type="transmembrane region" description="Helical" evidence="1">
    <location>
        <begin position="188"/>
        <end position="207"/>
    </location>
</feature>
<keyword evidence="1" id="KW-0472">Membrane</keyword>
<keyword evidence="1" id="KW-1133">Transmembrane helix</keyword>
<feature type="transmembrane region" description="Helical" evidence="1">
    <location>
        <begin position="219"/>
        <end position="239"/>
    </location>
</feature>
<feature type="transmembrane region" description="Helical" evidence="1">
    <location>
        <begin position="41"/>
        <end position="59"/>
    </location>
</feature>
<protein>
    <submittedName>
        <fullName evidence="3">CAAX protease self-immunity</fullName>
    </submittedName>
</protein>
<dbReference type="GO" id="GO:0006508">
    <property type="term" value="P:proteolysis"/>
    <property type="evidence" value="ECO:0007669"/>
    <property type="project" value="UniProtKB-KW"/>
</dbReference>
<name>A0A1T4TA92_9ACTN</name>
<dbReference type="EMBL" id="FUWS01000017">
    <property type="protein sequence ID" value="SKA37435.1"/>
    <property type="molecule type" value="Genomic_DNA"/>
</dbReference>
<keyword evidence="3" id="KW-0378">Hydrolase</keyword>
<dbReference type="InterPro" id="IPR003675">
    <property type="entry name" value="Rce1/LyrA-like_dom"/>
</dbReference>